<dbReference type="Proteomes" id="UP000198994">
    <property type="component" value="Unassembled WGS sequence"/>
</dbReference>
<reference evidence="4" key="1">
    <citation type="submission" date="2016-10" db="EMBL/GenBank/DDBJ databases">
        <authorList>
            <person name="Varghese N."/>
            <person name="Submissions S."/>
        </authorList>
    </citation>
    <scope>NUCLEOTIDE SEQUENCE [LARGE SCALE GENOMIC DNA]</scope>
    <source>
        <strain evidence="4">DSM 10146</strain>
    </source>
</reference>
<sequence length="251" mass="28381">MTTAPAMTETETELRRDLAAVFRAMARLGMTEQIAGHNSMMLPEEATDGEPMFLINPRGLHFSEVRASDLLLCKLDGTVVRGGGELRRVAFHIHARVHLMHPGARCVLHTHPQYLTALSLIEGGRMAFAHQNDMALAERIAYDDEFGGIALTDEEGDRIAEKLGDRTILVMANHGVTVVGPTIHDAFDELYMAEQTCKYQMTARATGLPLRKLNEQFRMHHRGAWSDYFDARLHLDSWRRRLDREEPDYAQ</sequence>
<dbReference type="AlphaFoldDB" id="A0A1G7G832"/>
<dbReference type="Gene3D" id="3.40.225.10">
    <property type="entry name" value="Class II aldolase/adducin N-terminal domain"/>
    <property type="match status" value="1"/>
</dbReference>
<gene>
    <name evidence="3" type="ORF">SAMN04488105_108194</name>
</gene>
<evidence type="ECO:0000256" key="1">
    <source>
        <dbReference type="ARBA" id="ARBA00037961"/>
    </source>
</evidence>
<dbReference type="InterPro" id="IPR036409">
    <property type="entry name" value="Aldolase_II/adducin_N_sf"/>
</dbReference>
<dbReference type="PANTHER" id="PTHR10672:SF21">
    <property type="entry name" value="CLASS II ALDOLASE_ADDUCIN N-TERMINAL DOMAIN-CONTAINING PROTEIN"/>
    <property type="match status" value="1"/>
</dbReference>
<dbReference type="Pfam" id="PF00596">
    <property type="entry name" value="Aldolase_II"/>
    <property type="match status" value="1"/>
</dbReference>
<comment type="similarity">
    <text evidence="1">Belongs to the aldolase class II family.</text>
</comment>
<dbReference type="OrthoDB" id="5291399at2"/>
<dbReference type="InterPro" id="IPR001303">
    <property type="entry name" value="Aldolase_II/adducin_N"/>
</dbReference>
<dbReference type="InterPro" id="IPR051017">
    <property type="entry name" value="Aldolase-II_Adducin_sf"/>
</dbReference>
<dbReference type="PANTHER" id="PTHR10672">
    <property type="entry name" value="ADDUCIN"/>
    <property type="match status" value="1"/>
</dbReference>
<feature type="domain" description="Class II aldolase/adducin N-terminal" evidence="2">
    <location>
        <begin position="16"/>
        <end position="201"/>
    </location>
</feature>
<dbReference type="SUPFAM" id="SSF53639">
    <property type="entry name" value="AraD/HMP-PK domain-like"/>
    <property type="match status" value="1"/>
</dbReference>
<name>A0A1G7G832_9RHOB</name>
<dbReference type="SMART" id="SM01007">
    <property type="entry name" value="Aldolase_II"/>
    <property type="match status" value="1"/>
</dbReference>
<evidence type="ECO:0000259" key="2">
    <source>
        <dbReference type="SMART" id="SM01007"/>
    </source>
</evidence>
<dbReference type="STRING" id="282683.SAMN04488105_108194"/>
<organism evidence="3 4">
    <name type="scientific">Salipiger thiooxidans</name>
    <dbReference type="NCBI Taxonomy" id="282683"/>
    <lineage>
        <taxon>Bacteria</taxon>
        <taxon>Pseudomonadati</taxon>
        <taxon>Pseudomonadota</taxon>
        <taxon>Alphaproteobacteria</taxon>
        <taxon>Rhodobacterales</taxon>
        <taxon>Roseobacteraceae</taxon>
        <taxon>Salipiger</taxon>
    </lineage>
</organism>
<keyword evidence="4" id="KW-1185">Reference proteome</keyword>
<accession>A0A1G7G832</accession>
<dbReference type="EMBL" id="FNAV01000008">
    <property type="protein sequence ID" value="SDE84308.1"/>
    <property type="molecule type" value="Genomic_DNA"/>
</dbReference>
<proteinExistence type="inferred from homology"/>
<dbReference type="RefSeq" id="WP_089960104.1">
    <property type="nucleotide sequence ID" value="NZ_FNAV01000008.1"/>
</dbReference>
<evidence type="ECO:0000313" key="3">
    <source>
        <dbReference type="EMBL" id="SDE84308.1"/>
    </source>
</evidence>
<dbReference type="GO" id="GO:0051015">
    <property type="term" value="F:actin filament binding"/>
    <property type="evidence" value="ECO:0007669"/>
    <property type="project" value="TreeGrafter"/>
</dbReference>
<dbReference type="GO" id="GO:0005856">
    <property type="term" value="C:cytoskeleton"/>
    <property type="evidence" value="ECO:0007669"/>
    <property type="project" value="TreeGrafter"/>
</dbReference>
<evidence type="ECO:0000313" key="4">
    <source>
        <dbReference type="Proteomes" id="UP000198994"/>
    </source>
</evidence>
<protein>
    <submittedName>
        <fullName evidence="3">Ribulose-5-phosphate 4-epimerase/Fuculose-1-phosphate aldolase</fullName>
    </submittedName>
</protein>